<dbReference type="CDD" id="cd05232">
    <property type="entry name" value="UDP_G4E_4_SDR_e"/>
    <property type="match status" value="1"/>
</dbReference>
<accession>A0ABR6UNG4</accession>
<protein>
    <submittedName>
        <fullName evidence="4">SDR family oxidoreductase</fullName>
    </submittedName>
</protein>
<proteinExistence type="inferred from homology"/>
<dbReference type="InterPro" id="IPR036291">
    <property type="entry name" value="NAD(P)-bd_dom_sf"/>
</dbReference>
<evidence type="ECO:0000256" key="2">
    <source>
        <dbReference type="ARBA" id="ARBA00007637"/>
    </source>
</evidence>
<reference evidence="4 5" key="1">
    <citation type="journal article" date="2020" name="Microorganisms">
        <title>Reliable Identification of Environmental Pseudomonas Isolates Using the rpoD Gene.</title>
        <authorList>
            <consortium name="The Broad Institute Genome Sequencing Platform"/>
            <person name="Girard L."/>
            <person name="Lood C."/>
            <person name="Rokni-Zadeh H."/>
            <person name="van Noort V."/>
            <person name="Lavigne R."/>
            <person name="De Mot R."/>
        </authorList>
    </citation>
    <scope>NUCLEOTIDE SEQUENCE [LARGE SCALE GENOMIC DNA]</scope>
    <source>
        <strain evidence="4 5">SWRI196</strain>
    </source>
</reference>
<evidence type="ECO:0000256" key="1">
    <source>
        <dbReference type="ARBA" id="ARBA00005125"/>
    </source>
</evidence>
<keyword evidence="5" id="KW-1185">Reference proteome</keyword>
<organism evidence="4 5">
    <name type="scientific">Pseudomonas tehranensis</name>
    <dbReference type="NCBI Taxonomy" id="2745502"/>
    <lineage>
        <taxon>Bacteria</taxon>
        <taxon>Pseudomonadati</taxon>
        <taxon>Pseudomonadota</taxon>
        <taxon>Gammaproteobacteria</taxon>
        <taxon>Pseudomonadales</taxon>
        <taxon>Pseudomonadaceae</taxon>
        <taxon>Pseudomonas</taxon>
    </lineage>
</organism>
<dbReference type="InterPro" id="IPR001509">
    <property type="entry name" value="Epimerase_deHydtase"/>
</dbReference>
<dbReference type="SUPFAM" id="SSF51735">
    <property type="entry name" value="NAD(P)-binding Rossmann-fold domains"/>
    <property type="match status" value="1"/>
</dbReference>
<dbReference type="PANTHER" id="PTHR43000">
    <property type="entry name" value="DTDP-D-GLUCOSE 4,6-DEHYDRATASE-RELATED"/>
    <property type="match status" value="1"/>
</dbReference>
<name>A0ABR6UNG4_9PSED</name>
<comment type="caution">
    <text evidence="4">The sequence shown here is derived from an EMBL/GenBank/DDBJ whole genome shotgun (WGS) entry which is preliminary data.</text>
</comment>
<evidence type="ECO:0000313" key="4">
    <source>
        <dbReference type="EMBL" id="MBC3345853.1"/>
    </source>
</evidence>
<evidence type="ECO:0000313" key="5">
    <source>
        <dbReference type="Proteomes" id="UP000617171"/>
    </source>
</evidence>
<evidence type="ECO:0000259" key="3">
    <source>
        <dbReference type="Pfam" id="PF01370"/>
    </source>
</evidence>
<dbReference type="Gene3D" id="3.40.50.720">
    <property type="entry name" value="NAD(P)-binding Rossmann-like Domain"/>
    <property type="match status" value="1"/>
</dbReference>
<dbReference type="Proteomes" id="UP000617171">
    <property type="component" value="Unassembled WGS sequence"/>
</dbReference>
<dbReference type="RefSeq" id="WP_186654225.1">
    <property type="nucleotide sequence ID" value="NZ_JABWQV010000010.1"/>
</dbReference>
<comment type="similarity">
    <text evidence="2">Belongs to the NAD(P)-dependent epimerase/dehydratase family.</text>
</comment>
<feature type="domain" description="NAD-dependent epimerase/dehydratase" evidence="3">
    <location>
        <begin position="5"/>
        <end position="225"/>
    </location>
</feature>
<dbReference type="EMBL" id="JABWQV010000010">
    <property type="protein sequence ID" value="MBC3345853.1"/>
    <property type="molecule type" value="Genomic_DNA"/>
</dbReference>
<comment type="pathway">
    <text evidence="1">Bacterial outer membrane biogenesis; LPS O-antigen biosynthesis.</text>
</comment>
<dbReference type="Pfam" id="PF01370">
    <property type="entry name" value="Epimerase"/>
    <property type="match status" value="1"/>
</dbReference>
<sequence>MNERVLVTGATGFVGAALVSRLLTCQSKQVIAVVRQKNVSFPPEVSVSTVSERNAVAELSLDNVSSIVHCAARVHVMKDTSVDPLADFREVNVDFTLALARKAAESGVKRFIFISSIKVNGECTPLGRPYQADDIPAPKDPYGISKMEAEQGLRGIAEELGIEVVIIRPVIVYGPGVKANFHSMMSWLNKGVPLPFGAIHNKRSLVSLDNLIDLIIICLDHPGAANQTFMVSDGEDVSTTELLIRMGKALGKPARLISVPSILLDIGAGLVGRKDIAQRLSGSLQVDIRKTRELLGWSPSTTLDEGLAKTAEAFRSGSD</sequence>
<gene>
    <name evidence="4" type="ORF">HU811_04310</name>
</gene>